<feature type="compositionally biased region" description="Basic residues" evidence="1">
    <location>
        <begin position="75"/>
        <end position="85"/>
    </location>
</feature>
<evidence type="ECO:0000313" key="2">
    <source>
        <dbReference type="EMBL" id="CAB9499349.1"/>
    </source>
</evidence>
<comment type="caution">
    <text evidence="2">The sequence shown here is derived from an EMBL/GenBank/DDBJ whole genome shotgun (WGS) entry which is preliminary data.</text>
</comment>
<dbReference type="EMBL" id="CAICTM010000058">
    <property type="protein sequence ID" value="CAB9499349.1"/>
    <property type="molecule type" value="Genomic_DNA"/>
</dbReference>
<keyword evidence="3" id="KW-1185">Reference proteome</keyword>
<name>A0A9N8DEM9_9STRA</name>
<dbReference type="AlphaFoldDB" id="A0A9N8DEM9"/>
<reference evidence="2" key="1">
    <citation type="submission" date="2020-06" db="EMBL/GenBank/DDBJ databases">
        <authorList>
            <consortium name="Plant Systems Biology data submission"/>
        </authorList>
    </citation>
    <scope>NUCLEOTIDE SEQUENCE</scope>
    <source>
        <strain evidence="2">D6</strain>
    </source>
</reference>
<feature type="region of interest" description="Disordered" evidence="1">
    <location>
        <begin position="75"/>
        <end position="109"/>
    </location>
</feature>
<feature type="compositionally biased region" description="Polar residues" evidence="1">
    <location>
        <begin position="98"/>
        <end position="109"/>
    </location>
</feature>
<accession>A0A9N8DEM9</accession>
<sequence length="291" mass="33336">MMNDEEDNNDHADPPTLDNLLQSCDSIRRHCHATSSSTCTTMTAADYAHSILDEEAVAKDLERQIRDCRAAIGRIQKRKQQHHHDKSSNDTNSDSTTAITGNIDSNQNNKPAFLREHRLLQSQVLEEAARQKKNKMLLLRMAMAKPAQEVAWVYQQQQQQQPSSSTSDDDNYHDQMILVHETVQCRNVLVSRNLKTSRQLDATREELRVAMHEGERLQQLAQETWQALQPYQMESNYDPLSSIFANNKKQDKGRLASETVLLRGVVQDLIVGGNLDWYGEERLRETLVKLE</sequence>
<protein>
    <recommendedName>
        <fullName evidence="4">Centromere protein H C-terminal domain-containing protein</fullName>
    </recommendedName>
</protein>
<gene>
    <name evidence="2" type="ORF">SEMRO_59_G034020.1</name>
</gene>
<proteinExistence type="predicted"/>
<dbReference type="Proteomes" id="UP001153069">
    <property type="component" value="Unassembled WGS sequence"/>
</dbReference>
<evidence type="ECO:0000256" key="1">
    <source>
        <dbReference type="SAM" id="MobiDB-lite"/>
    </source>
</evidence>
<organism evidence="2 3">
    <name type="scientific">Seminavis robusta</name>
    <dbReference type="NCBI Taxonomy" id="568900"/>
    <lineage>
        <taxon>Eukaryota</taxon>
        <taxon>Sar</taxon>
        <taxon>Stramenopiles</taxon>
        <taxon>Ochrophyta</taxon>
        <taxon>Bacillariophyta</taxon>
        <taxon>Bacillariophyceae</taxon>
        <taxon>Bacillariophycidae</taxon>
        <taxon>Naviculales</taxon>
        <taxon>Naviculaceae</taxon>
        <taxon>Seminavis</taxon>
    </lineage>
</organism>
<evidence type="ECO:0008006" key="4">
    <source>
        <dbReference type="Google" id="ProtNLM"/>
    </source>
</evidence>
<evidence type="ECO:0000313" key="3">
    <source>
        <dbReference type="Proteomes" id="UP001153069"/>
    </source>
</evidence>